<reference evidence="2" key="1">
    <citation type="submission" date="2025-08" db="UniProtKB">
        <authorList>
            <consortium name="RefSeq"/>
        </authorList>
    </citation>
    <scope>IDENTIFICATION</scope>
</reference>
<dbReference type="PANTHER" id="PTHR36403">
    <property type="entry name" value="PROTEIN COFACTOR ASSEMBLY OF COMPLEX C SUBUNIT B CCB2, CHLOROPLASTIC"/>
    <property type="match status" value="1"/>
</dbReference>
<dbReference type="RefSeq" id="XP_039119274.1">
    <property type="nucleotide sequence ID" value="XM_039263340.1"/>
</dbReference>
<name>A0AB40AWX1_DIOCR</name>
<dbReference type="GO" id="GO:0010190">
    <property type="term" value="P:cytochrome b6f complex assembly"/>
    <property type="evidence" value="ECO:0007669"/>
    <property type="project" value="InterPro"/>
</dbReference>
<dbReference type="Pfam" id="PF11152">
    <property type="entry name" value="CCB2_CCB4"/>
    <property type="match status" value="1"/>
</dbReference>
<dbReference type="Proteomes" id="UP001515500">
    <property type="component" value="Unplaced"/>
</dbReference>
<evidence type="ECO:0000313" key="2">
    <source>
        <dbReference type="RefSeq" id="XP_039119274.1"/>
    </source>
</evidence>
<dbReference type="InterPro" id="IPR044970">
    <property type="entry name" value="CCB2"/>
</dbReference>
<evidence type="ECO:0000313" key="1">
    <source>
        <dbReference type="Proteomes" id="UP001515500"/>
    </source>
</evidence>
<sequence length="311" mass="34616">MWSVGASPGYSWPLLQFRGRRRRSITDPRPPSKLLTPRRLLIGRERRFRSPTAITNEDSDQEPQQQLNLSVLRFTLGIPGLDESYLPRWIGIACGSLIILNHLSSPSSPTPAQLRTEALGVFLAAFSATLPYLGKFLKGENSVERAPLPEGNKQIFVLSENLTDFLKEDLAWTSYVLLRNTNTMSLIVVEDALCVRGYWDVPEDFSKAYILDQLKGQIEQIGFLDLKETVYFPQSPDLQLQNMLPKGTLSLLVQPVLGAVDPISDGSSTNKGIILVASNASYAYSNRDRAWIRAVASKFQGDTSGCAEKRI</sequence>
<gene>
    <name evidence="2" type="primary">LOC120255532</name>
</gene>
<protein>
    <submittedName>
        <fullName evidence="2">Protein COFACTOR ASSEMBLY OF COMPLEX C SUBUNIT B CCB2, chloroplastic isoform X2</fullName>
    </submittedName>
</protein>
<proteinExistence type="predicted"/>
<accession>A0AB40AWX1</accession>
<dbReference type="GeneID" id="120255532"/>
<dbReference type="InterPro" id="IPR021325">
    <property type="entry name" value="CCB2/CCB4"/>
</dbReference>
<dbReference type="PANTHER" id="PTHR36403:SF1">
    <property type="entry name" value="PROTEIN COFACTOR ASSEMBLY OF COMPLEX C SUBUNIT B CCB2, CHLOROPLASTIC"/>
    <property type="match status" value="1"/>
</dbReference>
<dbReference type="AlphaFoldDB" id="A0AB40AWX1"/>
<organism evidence="1 2">
    <name type="scientific">Dioscorea cayennensis subsp. rotundata</name>
    <name type="common">White Guinea yam</name>
    <name type="synonym">Dioscorea rotundata</name>
    <dbReference type="NCBI Taxonomy" id="55577"/>
    <lineage>
        <taxon>Eukaryota</taxon>
        <taxon>Viridiplantae</taxon>
        <taxon>Streptophyta</taxon>
        <taxon>Embryophyta</taxon>
        <taxon>Tracheophyta</taxon>
        <taxon>Spermatophyta</taxon>
        <taxon>Magnoliopsida</taxon>
        <taxon>Liliopsida</taxon>
        <taxon>Dioscoreales</taxon>
        <taxon>Dioscoreaceae</taxon>
        <taxon>Dioscorea</taxon>
    </lineage>
</organism>
<keyword evidence="1" id="KW-1185">Reference proteome</keyword>